<reference evidence="6" key="3">
    <citation type="submission" date="2019-08" db="EMBL/GenBank/DDBJ databases">
        <authorList>
            <consortium name="Photinus pyralis genome working group"/>
            <person name="Fallon T.R."/>
            <person name="Sander Lower S.E."/>
            <person name="Weng J.-K."/>
        </authorList>
    </citation>
    <scope>NUCLEOTIDE SEQUENCE</scope>
    <source>
        <strain evidence="6">1611_PpyrPB1</strain>
        <tissue evidence="6">Whole body</tissue>
    </source>
</reference>
<keyword evidence="2 4" id="KW-0802">TPR repeat</keyword>
<protein>
    <submittedName>
        <fullName evidence="5">Uncharacterized protein</fullName>
    </submittedName>
</protein>
<dbReference type="SMART" id="SM00028">
    <property type="entry name" value="TPR"/>
    <property type="match status" value="4"/>
</dbReference>
<dbReference type="Gene3D" id="1.25.40.10">
    <property type="entry name" value="Tetratricopeptide repeat domain"/>
    <property type="match status" value="1"/>
</dbReference>
<dbReference type="PROSITE" id="PS50005">
    <property type="entry name" value="TPR"/>
    <property type="match status" value="2"/>
</dbReference>
<name>A0A1Y1LCX3_PHOPY</name>
<dbReference type="FunCoup" id="A0A1Y1LCX3">
    <property type="interactions" value="2282"/>
</dbReference>
<evidence type="ECO:0000313" key="6">
    <source>
        <dbReference type="EMBL" id="KAB0796138.1"/>
    </source>
</evidence>
<keyword evidence="1" id="KW-0677">Repeat</keyword>
<dbReference type="EMBL" id="VVIM01000007">
    <property type="protein sequence ID" value="KAB0796138.1"/>
    <property type="molecule type" value="Genomic_DNA"/>
</dbReference>
<dbReference type="Pfam" id="PF13431">
    <property type="entry name" value="TPR_17"/>
    <property type="match status" value="1"/>
</dbReference>
<evidence type="ECO:0000256" key="4">
    <source>
        <dbReference type="PROSITE-ProRule" id="PRU00339"/>
    </source>
</evidence>
<evidence type="ECO:0000256" key="2">
    <source>
        <dbReference type="ARBA" id="ARBA00022803"/>
    </source>
</evidence>
<feature type="repeat" description="TPR" evidence="4">
    <location>
        <begin position="472"/>
        <end position="505"/>
    </location>
</feature>
<dbReference type="AlphaFoldDB" id="A0A1Y1LCX3"/>
<reference evidence="5" key="1">
    <citation type="journal article" date="2016" name="Sci. Rep.">
        <title>Molecular characterization of firefly nuptial gifts: a multi-omics approach sheds light on postcopulatory sexual selection.</title>
        <authorList>
            <person name="Al-Wathiqui N."/>
            <person name="Fallon T.R."/>
            <person name="South A."/>
            <person name="Weng J.K."/>
            <person name="Lewis S.M."/>
        </authorList>
    </citation>
    <scope>NUCLEOTIDE SEQUENCE</scope>
</reference>
<dbReference type="InterPro" id="IPR011990">
    <property type="entry name" value="TPR-like_helical_dom_sf"/>
</dbReference>
<feature type="repeat" description="TPR" evidence="4">
    <location>
        <begin position="506"/>
        <end position="539"/>
    </location>
</feature>
<sequence>MEMKTQQLKEFLFDFDNDSPFSKNEKLNQELIFTESLWKNLQHNFQHETLEGFFKGLPEEERELYFKFGIECILNFIQINFTGPTIVQQLDEFLNKTCADFDYKSRLSVDNEDINVNTKHAVLLCAASAIFKHCEYTSLNCWWQWRALMIHQQILDDLSPKLLAEVEELHKKLLDLNLESHFQALLELEQVQLYQIYRDIPKSELHLKNARELLGVKHDLVGALGRRTKYQQNDVAQLQLIVSIGENTTRCDVREFTVAKNLALEDDVRLDTVQFKAAPNLPMLTDLEQKFLVLSVRQLIISQPRDNLYYEEIKPYLDYLLHQRNTWAVRAVVLLIRCKLESSHKRTIERCLLQCEEVMQCVGREEPQFYNRLTGVFCTHFLPIWKIEEQLAELMLNTGLIKASLDIYLRLKLWEEVIVCYTLLKLRHKATEIIKEQLEVNPTVKLWCLLGDSTDDVDCYQTAWEMSRHRSSRAQRHWGEYLYYRKQYMAAIPHFEESLRINPLQVEVWLHYGFAALEMENWQCAATAYKRYTTLEPGNFQAWNNLAKTYIKLGHKRAAHQALHDAIKCNFDNWKVWDNLMVVSVDVNAFSDVINAYHRILDLKGSHVDPEVLQALVSHVTCSTKEPNLLLRRTQELFGRLTSICPLHGILWELYADLATDVTTVAQRLQRAHRGYTQTGWEKDIGQCKEVLRLCDKLGECALNNEIKSSDLIVSNARLSLTSSLSAIKKQQFNEPLDVDNLSSLVQQVTEKCRTAHSSS</sequence>
<evidence type="ECO:0000313" key="7">
    <source>
        <dbReference type="Proteomes" id="UP000327044"/>
    </source>
</evidence>
<dbReference type="InParanoid" id="A0A1Y1LCX3"/>
<dbReference type="InterPro" id="IPR044244">
    <property type="entry name" value="TTC27/Emw1"/>
</dbReference>
<reference evidence="6 7" key="2">
    <citation type="journal article" date="2018" name="Elife">
        <title>Firefly genomes illuminate parallel origins of bioluminescence in beetles.</title>
        <authorList>
            <person name="Fallon T.R."/>
            <person name="Lower S.E."/>
            <person name="Chang C.H."/>
            <person name="Bessho-Uehara M."/>
            <person name="Martin G.J."/>
            <person name="Bewick A.J."/>
            <person name="Behringer M."/>
            <person name="Debat H.J."/>
            <person name="Wong I."/>
            <person name="Day J.C."/>
            <person name="Suvorov A."/>
            <person name="Silva C.J."/>
            <person name="Stanger-Hall K.F."/>
            <person name="Hall D.W."/>
            <person name="Schmitz R.J."/>
            <person name="Nelson D.R."/>
            <person name="Lewis S.M."/>
            <person name="Shigenobu S."/>
            <person name="Bybee S.M."/>
            <person name="Larracuente A.M."/>
            <person name="Oba Y."/>
            <person name="Weng J.K."/>
        </authorList>
    </citation>
    <scope>NUCLEOTIDE SEQUENCE [LARGE SCALE GENOMIC DNA]</scope>
    <source>
        <strain evidence="6">1611_PpyrPB1</strain>
        <tissue evidence="6">Whole body</tissue>
    </source>
</reference>
<dbReference type="OrthoDB" id="1936594at2759"/>
<organism evidence="5">
    <name type="scientific">Photinus pyralis</name>
    <name type="common">Common eastern firefly</name>
    <name type="synonym">Lampyris pyralis</name>
    <dbReference type="NCBI Taxonomy" id="7054"/>
    <lineage>
        <taxon>Eukaryota</taxon>
        <taxon>Metazoa</taxon>
        <taxon>Ecdysozoa</taxon>
        <taxon>Arthropoda</taxon>
        <taxon>Hexapoda</taxon>
        <taxon>Insecta</taxon>
        <taxon>Pterygota</taxon>
        <taxon>Neoptera</taxon>
        <taxon>Endopterygota</taxon>
        <taxon>Coleoptera</taxon>
        <taxon>Polyphaga</taxon>
        <taxon>Elateriformia</taxon>
        <taxon>Elateroidea</taxon>
        <taxon>Lampyridae</taxon>
        <taxon>Lampyrinae</taxon>
        <taxon>Photinus</taxon>
    </lineage>
</organism>
<dbReference type="SUPFAM" id="SSF48452">
    <property type="entry name" value="TPR-like"/>
    <property type="match status" value="1"/>
</dbReference>
<keyword evidence="7" id="KW-1185">Reference proteome</keyword>
<proteinExistence type="inferred from homology"/>
<evidence type="ECO:0000313" key="5">
    <source>
        <dbReference type="EMBL" id="JAV68877.1"/>
    </source>
</evidence>
<dbReference type="Proteomes" id="UP000327044">
    <property type="component" value="Unassembled WGS sequence"/>
</dbReference>
<gene>
    <name evidence="6" type="ORF">PPYR_10199</name>
</gene>
<dbReference type="PANTHER" id="PTHR16193:SF0">
    <property type="entry name" value="TETRATRICOPEPTIDE REPEAT PROTEIN 27"/>
    <property type="match status" value="1"/>
</dbReference>
<dbReference type="PANTHER" id="PTHR16193">
    <property type="entry name" value="TETRATRICOPEPTIDE REPEAT PROTEIN 27"/>
    <property type="match status" value="1"/>
</dbReference>
<accession>A0A1Y1LCX3</accession>
<dbReference type="InterPro" id="IPR019734">
    <property type="entry name" value="TPR_rpt"/>
</dbReference>
<comment type="similarity">
    <text evidence="3">Belongs to the TTC27 family.</text>
</comment>
<evidence type="ECO:0000256" key="1">
    <source>
        <dbReference type="ARBA" id="ARBA00022737"/>
    </source>
</evidence>
<dbReference type="EMBL" id="GEZM01063986">
    <property type="protein sequence ID" value="JAV68877.1"/>
    <property type="molecule type" value="Transcribed_RNA"/>
</dbReference>
<evidence type="ECO:0000256" key="3">
    <source>
        <dbReference type="ARBA" id="ARBA00024020"/>
    </source>
</evidence>